<dbReference type="RefSeq" id="WP_307477205.1">
    <property type="nucleotide sequence ID" value="NZ_JAUSUB010000018.1"/>
</dbReference>
<comment type="caution">
    <text evidence="2">The sequence shown here is derived from an EMBL/GenBank/DDBJ whole genome shotgun (WGS) entry which is preliminary data.</text>
</comment>
<evidence type="ECO:0008006" key="4">
    <source>
        <dbReference type="Google" id="ProtNLM"/>
    </source>
</evidence>
<proteinExistence type="predicted"/>
<evidence type="ECO:0000313" key="3">
    <source>
        <dbReference type="Proteomes" id="UP001238088"/>
    </source>
</evidence>
<dbReference type="EMBL" id="JAUSUB010000018">
    <property type="protein sequence ID" value="MDQ0271879.1"/>
    <property type="molecule type" value="Genomic_DNA"/>
</dbReference>
<dbReference type="SUPFAM" id="SSF56349">
    <property type="entry name" value="DNA breaking-rejoining enzymes"/>
    <property type="match status" value="1"/>
</dbReference>
<organism evidence="2 3">
    <name type="scientific">Cytobacillus purgationiresistens</name>
    <dbReference type="NCBI Taxonomy" id="863449"/>
    <lineage>
        <taxon>Bacteria</taxon>
        <taxon>Bacillati</taxon>
        <taxon>Bacillota</taxon>
        <taxon>Bacilli</taxon>
        <taxon>Bacillales</taxon>
        <taxon>Bacillaceae</taxon>
        <taxon>Cytobacillus</taxon>
    </lineage>
</organism>
<dbReference type="InterPro" id="IPR013762">
    <property type="entry name" value="Integrase-like_cat_sf"/>
</dbReference>
<name>A0ABU0ALX3_9BACI</name>
<evidence type="ECO:0000256" key="1">
    <source>
        <dbReference type="ARBA" id="ARBA00023172"/>
    </source>
</evidence>
<evidence type="ECO:0000313" key="2">
    <source>
        <dbReference type="EMBL" id="MDQ0271879.1"/>
    </source>
</evidence>
<dbReference type="InterPro" id="IPR011010">
    <property type="entry name" value="DNA_brk_join_enz"/>
</dbReference>
<dbReference type="Gene3D" id="1.10.443.10">
    <property type="entry name" value="Intergrase catalytic core"/>
    <property type="match status" value="1"/>
</dbReference>
<dbReference type="Proteomes" id="UP001238088">
    <property type="component" value="Unassembled WGS sequence"/>
</dbReference>
<keyword evidence="1" id="KW-0233">DNA recombination</keyword>
<accession>A0ABU0ALX3</accession>
<sequence>MKLIHVQKLMAHASPEMTLVYAQIHDRTLREEWEQARSKGAIRLELSGEVISADISSQAEENGIELE</sequence>
<protein>
    <recommendedName>
        <fullName evidence="4">Integrase</fullName>
    </recommendedName>
</protein>
<reference evidence="2 3" key="1">
    <citation type="submission" date="2023-07" db="EMBL/GenBank/DDBJ databases">
        <title>Genomic Encyclopedia of Type Strains, Phase IV (KMG-IV): sequencing the most valuable type-strain genomes for metagenomic binning, comparative biology and taxonomic classification.</title>
        <authorList>
            <person name="Goeker M."/>
        </authorList>
    </citation>
    <scope>NUCLEOTIDE SEQUENCE [LARGE SCALE GENOMIC DNA]</scope>
    <source>
        <strain evidence="2 3">DSM 23494</strain>
    </source>
</reference>
<gene>
    <name evidence="2" type="ORF">J2S17_003767</name>
</gene>
<keyword evidence="3" id="KW-1185">Reference proteome</keyword>